<dbReference type="AlphaFoldDB" id="A0A7L4LHT7"/>
<dbReference type="EMBL" id="VWPU01018417">
    <property type="protein sequence ID" value="NXY64408.1"/>
    <property type="molecule type" value="Genomic_DNA"/>
</dbReference>
<dbReference type="PANTHER" id="PTHR24028:SF234">
    <property type="entry name" value="PROTOCADHERIN GAMMA-A3"/>
    <property type="match status" value="1"/>
</dbReference>
<feature type="domain" description="Cadherin" evidence="7">
    <location>
        <begin position="1"/>
        <end position="62"/>
    </location>
</feature>
<keyword evidence="2" id="KW-0812">Transmembrane</keyword>
<dbReference type="Gene3D" id="2.60.40.60">
    <property type="entry name" value="Cadherins"/>
    <property type="match status" value="1"/>
</dbReference>
<keyword evidence="4" id="KW-0472">Membrane</keyword>
<name>A0A7L4LHT7_9CORV</name>
<sequence length="71" mass="7702">VTASDADEGQNGHVKYSLKKETGMASDIFHLDSETGAIKLSRILDFEEGDSYILEVQAHDSGALFDTTKVV</sequence>
<dbReference type="GO" id="GO:0005509">
    <property type="term" value="F:calcium ion binding"/>
    <property type="evidence" value="ECO:0007669"/>
    <property type="project" value="UniProtKB-UniRule"/>
</dbReference>
<dbReference type="GO" id="GO:0007156">
    <property type="term" value="P:homophilic cell adhesion via plasma membrane adhesion molecules"/>
    <property type="evidence" value="ECO:0007669"/>
    <property type="project" value="InterPro"/>
</dbReference>
<dbReference type="Pfam" id="PF00028">
    <property type="entry name" value="Cadherin"/>
    <property type="match status" value="1"/>
</dbReference>
<dbReference type="InterPro" id="IPR015919">
    <property type="entry name" value="Cadherin-like_sf"/>
</dbReference>
<protein>
    <submittedName>
        <fullName evidence="8">PCDGB protein</fullName>
    </submittedName>
</protein>
<proteinExistence type="predicted"/>
<evidence type="ECO:0000259" key="7">
    <source>
        <dbReference type="PROSITE" id="PS50268"/>
    </source>
</evidence>
<evidence type="ECO:0000313" key="9">
    <source>
        <dbReference type="Proteomes" id="UP000576729"/>
    </source>
</evidence>
<dbReference type="PANTHER" id="PTHR24028">
    <property type="entry name" value="CADHERIN-87A"/>
    <property type="match status" value="1"/>
</dbReference>
<feature type="non-terminal residue" evidence="8">
    <location>
        <position position="1"/>
    </location>
</feature>
<evidence type="ECO:0000256" key="3">
    <source>
        <dbReference type="ARBA" id="ARBA00022989"/>
    </source>
</evidence>
<dbReference type="SMART" id="SM00112">
    <property type="entry name" value="CA"/>
    <property type="match status" value="1"/>
</dbReference>
<reference evidence="8 9" key="1">
    <citation type="submission" date="2019-09" db="EMBL/GenBank/DDBJ databases">
        <title>Bird 10,000 Genomes (B10K) Project - Family phase.</title>
        <authorList>
            <person name="Zhang G."/>
        </authorList>
    </citation>
    <scope>NUCLEOTIDE SEQUENCE [LARGE SCALE GENOMIC DNA]</scope>
    <source>
        <strain evidence="8">B10K-OTA-212792</strain>
        <tissue evidence="8">Blood</tissue>
    </source>
</reference>
<evidence type="ECO:0000256" key="1">
    <source>
        <dbReference type="ARBA" id="ARBA00004167"/>
    </source>
</evidence>
<evidence type="ECO:0000256" key="5">
    <source>
        <dbReference type="ARBA" id="ARBA00023180"/>
    </source>
</evidence>
<feature type="non-terminal residue" evidence="8">
    <location>
        <position position="71"/>
    </location>
</feature>
<organism evidence="8 9">
    <name type="scientific">Callaeas wilsoni</name>
    <name type="common">North Island kokako</name>
    <dbReference type="NCBI Taxonomy" id="1347786"/>
    <lineage>
        <taxon>Eukaryota</taxon>
        <taxon>Metazoa</taxon>
        <taxon>Chordata</taxon>
        <taxon>Craniata</taxon>
        <taxon>Vertebrata</taxon>
        <taxon>Euteleostomi</taxon>
        <taxon>Archelosauria</taxon>
        <taxon>Archosauria</taxon>
        <taxon>Dinosauria</taxon>
        <taxon>Saurischia</taxon>
        <taxon>Theropoda</taxon>
        <taxon>Coelurosauria</taxon>
        <taxon>Aves</taxon>
        <taxon>Neognathae</taxon>
        <taxon>Neoaves</taxon>
        <taxon>Telluraves</taxon>
        <taxon>Australaves</taxon>
        <taxon>Passeriformes</taxon>
        <taxon>Corvoidea</taxon>
        <taxon>Callaeidae</taxon>
        <taxon>Callaeas</taxon>
    </lineage>
</organism>
<dbReference type="PROSITE" id="PS50268">
    <property type="entry name" value="CADHERIN_2"/>
    <property type="match status" value="1"/>
</dbReference>
<dbReference type="GO" id="GO:0005886">
    <property type="term" value="C:plasma membrane"/>
    <property type="evidence" value="ECO:0007669"/>
    <property type="project" value="TreeGrafter"/>
</dbReference>
<dbReference type="InterPro" id="IPR002126">
    <property type="entry name" value="Cadherin-like_dom"/>
</dbReference>
<accession>A0A7L4LHT7</accession>
<keyword evidence="5" id="KW-0325">Glycoprotein</keyword>
<evidence type="ECO:0000256" key="6">
    <source>
        <dbReference type="PROSITE-ProRule" id="PRU00043"/>
    </source>
</evidence>
<comment type="caution">
    <text evidence="8">The sequence shown here is derived from an EMBL/GenBank/DDBJ whole genome shotgun (WGS) entry which is preliminary data.</text>
</comment>
<evidence type="ECO:0000256" key="4">
    <source>
        <dbReference type="ARBA" id="ARBA00023136"/>
    </source>
</evidence>
<dbReference type="InterPro" id="IPR050174">
    <property type="entry name" value="Protocadherin/Cadherin-CA"/>
</dbReference>
<keyword evidence="6" id="KW-0106">Calcium</keyword>
<dbReference type="Proteomes" id="UP000576729">
    <property type="component" value="Unassembled WGS sequence"/>
</dbReference>
<evidence type="ECO:0000313" key="8">
    <source>
        <dbReference type="EMBL" id="NXY64408.1"/>
    </source>
</evidence>
<dbReference type="CDD" id="cd11304">
    <property type="entry name" value="Cadherin_repeat"/>
    <property type="match status" value="1"/>
</dbReference>
<keyword evidence="9" id="KW-1185">Reference proteome</keyword>
<evidence type="ECO:0000256" key="2">
    <source>
        <dbReference type="ARBA" id="ARBA00022692"/>
    </source>
</evidence>
<keyword evidence="3" id="KW-1133">Transmembrane helix</keyword>
<comment type="subcellular location">
    <subcellularLocation>
        <location evidence="1">Membrane</location>
        <topology evidence="1">Single-pass membrane protein</topology>
    </subcellularLocation>
</comment>
<gene>
    <name evidence="8" type="primary">Pcdhga11_4</name>
    <name evidence="8" type="ORF">CALWIL_R15421</name>
</gene>
<dbReference type="SUPFAM" id="SSF49313">
    <property type="entry name" value="Cadherin-like"/>
    <property type="match status" value="1"/>
</dbReference>